<keyword evidence="1" id="KW-1133">Transmembrane helix</keyword>
<proteinExistence type="predicted"/>
<name>A0A426TV31_9CHLR</name>
<reference evidence="3 4" key="1">
    <citation type="submission" date="2018-12" db="EMBL/GenBank/DDBJ databases">
        <title>Genome Sequence of Candidatus Viridilinea halotolerans isolated from saline sulfide-rich spring.</title>
        <authorList>
            <person name="Grouzdev D.S."/>
            <person name="Burganskaya E.I."/>
            <person name="Krutkina M.S."/>
            <person name="Sukhacheva M.V."/>
            <person name="Gorlenko V.M."/>
        </authorList>
    </citation>
    <scope>NUCLEOTIDE SEQUENCE [LARGE SCALE GENOMIC DNA]</scope>
    <source>
        <strain evidence="3">Chok-6</strain>
    </source>
</reference>
<dbReference type="Proteomes" id="UP000280307">
    <property type="component" value="Unassembled WGS sequence"/>
</dbReference>
<evidence type="ECO:0000313" key="4">
    <source>
        <dbReference type="Proteomes" id="UP000280307"/>
    </source>
</evidence>
<feature type="transmembrane region" description="Helical" evidence="1">
    <location>
        <begin position="63"/>
        <end position="86"/>
    </location>
</feature>
<evidence type="ECO:0000259" key="2">
    <source>
        <dbReference type="Pfam" id="PF14344"/>
    </source>
</evidence>
<evidence type="ECO:0000256" key="1">
    <source>
        <dbReference type="SAM" id="Phobius"/>
    </source>
</evidence>
<protein>
    <submittedName>
        <fullName evidence="3">DUF4397 domain-containing protein</fullName>
    </submittedName>
</protein>
<dbReference type="EMBL" id="RSAS01000654">
    <property type="protein sequence ID" value="RRR69243.1"/>
    <property type="molecule type" value="Genomic_DNA"/>
</dbReference>
<dbReference type="Pfam" id="PF14344">
    <property type="entry name" value="DUF4397"/>
    <property type="match status" value="1"/>
</dbReference>
<comment type="caution">
    <text evidence="3">The sequence shown here is derived from an EMBL/GenBank/DDBJ whole genome shotgun (WGS) entry which is preliminary data.</text>
</comment>
<organism evidence="3 4">
    <name type="scientific">Candidatus Viridilinea halotolerans</name>
    <dbReference type="NCBI Taxonomy" id="2491704"/>
    <lineage>
        <taxon>Bacteria</taxon>
        <taxon>Bacillati</taxon>
        <taxon>Chloroflexota</taxon>
        <taxon>Chloroflexia</taxon>
        <taxon>Chloroflexales</taxon>
        <taxon>Chloroflexineae</taxon>
        <taxon>Oscillochloridaceae</taxon>
        <taxon>Candidatus Viridilinea</taxon>
    </lineage>
</organism>
<accession>A0A426TV31</accession>
<gene>
    <name evidence="3" type="ORF">EI684_16180</name>
</gene>
<keyword evidence="1" id="KW-0812">Transmembrane</keyword>
<evidence type="ECO:0000313" key="3">
    <source>
        <dbReference type="EMBL" id="RRR69243.1"/>
    </source>
</evidence>
<feature type="domain" description="DUF4397" evidence="2">
    <location>
        <begin position="785"/>
        <end position="870"/>
    </location>
</feature>
<sequence>MLLGGCEETRFPCAPLLYLLVTYNSLREGGLIVNKKYVESPSGHFNISCTVERRNALSKQSQGILRFVFALSVFTLFVLGIGSSFANDAQPQTLTLVDTETVKLRIYDMQFSEETNFTGKLALTIPQNELPGVEISGTYDGASDSLAVNLPHLPALRVAGASLELTTVSISRNGLSAEAATLKLPEKLGNVEAALTQVTIDTNGLRIGEGSASFALPDIRIGGSSGFTLTGGQGSLEIASHQSYKLNIAGSVAVNLPSNSVSVTGNLWFDSEGRIGGKLEAFALNVAGFTFAISDIELRDDGSLAVGRAAINAPAQWRGGPGADVSNLVISPQAPFITFSSAKVVLPTIKAGNFTLGGIIAEIATENGGFSLRGAGTFSLPSVGAPGCSGFGVAVHIFLQPGTGNPVMALDELDPAQRQQYQIDHATYSPDIAAMPNPMVRADAYRDAVAGDTVLLPSALPNIALREASLSVSCNIPIPKTPFFITGVRGTVVLTSDVVSIKVGLEISAGTKIAGVSIISASGDVTLAAKPLSMGIEGTVKVFNFSAASAGASIGLDGFRGTLNLDLVVARGNLNVRAWADHRGEHLTGTGIMEVGIPKGKIFSKGWWRLAINLPPHDIRLGSVGIEAGKFRNGQWGFKGTAEMSLGPIRHRKGFFINTSGNLSFTNVDSYQLVTPLVVQAAQAEFELASTQGIQLSEVTVGSQRISFASDGEVLLAAPIAHQADATFLFARIGNAPTFSLIRPDGTRIEATTQLENVFYDEDIAYTGPIYPGIEQDAPDERPFLRFMQALPGSASLELTLEQQAREVFSNVDLTRASNYAPQSAGTYQATVRQQDGTMLQLANVTLANDQDYTLVTALVPPQRTYLPIVATSGTRGNPQAASSAPVAPALAPSPRLLVLLDDNTPPAYGEARLRLVNLFSDLERISLVATAGPSATTLLQDLTFAQANGYAGLAPGTYTFALQAAGQTVHTMANVEIVAGNTYSIFALGDATQRRATLQLDTESLVEVDVIYYVDDAEVGDWKMAVCCNVTNDRYIATYVTDIPAPELSEVAVELLDGQKARVSWQVTAADADTIVSIYANDEAPNLTIASGENIPAYYGEELAAELPTAVDGSRQQVEVDLSQLESGTYHIYVEVEDTRNEPIQRYAPAPITVDQTASWPISWQANATFSQTLTLDSPGIDLEWAPLNHPDVDEYRVYWGMAADQLSEEEFVGDATFLELDAFDYGDTVFFQIGAFYSTAQRDVRSQTISFTVPVAVYTITPAQAALTLPAGQSATLNLTLQTALSVYPDMVYLDTGDALPDGIYVDFASDLVLPTTAGAQVAMTISSANSLPPGVYTIPIVAEGGGLTRNFAIQLTVGAP</sequence>
<keyword evidence="1" id="KW-0472">Membrane</keyword>
<dbReference type="InterPro" id="IPR025510">
    <property type="entry name" value="DUF4397"/>
</dbReference>